<dbReference type="EMBL" id="MT142225">
    <property type="protein sequence ID" value="QJA76439.1"/>
    <property type="molecule type" value="Genomic_DNA"/>
</dbReference>
<name>A0A6M3IXB9_9ZZZZ</name>
<dbReference type="EMBL" id="MT141464">
    <property type="protein sequence ID" value="QJA62213.1"/>
    <property type="molecule type" value="Genomic_DNA"/>
</dbReference>
<protein>
    <submittedName>
        <fullName evidence="1">Uncharacterized protein</fullName>
    </submittedName>
</protein>
<dbReference type="AlphaFoldDB" id="A0A6M3IXB9"/>
<gene>
    <name evidence="2" type="ORF">MM415A01507_0002</name>
    <name evidence="1" type="ORF">MM415B00814_0032</name>
</gene>
<proteinExistence type="predicted"/>
<accession>A0A6M3IXB9</accession>
<organism evidence="1">
    <name type="scientific">viral metagenome</name>
    <dbReference type="NCBI Taxonomy" id="1070528"/>
    <lineage>
        <taxon>unclassified sequences</taxon>
        <taxon>metagenomes</taxon>
        <taxon>organismal metagenomes</taxon>
    </lineage>
</organism>
<evidence type="ECO:0000313" key="2">
    <source>
        <dbReference type="EMBL" id="QJA76439.1"/>
    </source>
</evidence>
<reference evidence="1" key="1">
    <citation type="submission" date="2020-03" db="EMBL/GenBank/DDBJ databases">
        <title>The deep terrestrial virosphere.</title>
        <authorList>
            <person name="Holmfeldt K."/>
            <person name="Nilsson E."/>
            <person name="Simone D."/>
            <person name="Lopez-Fernandez M."/>
            <person name="Wu X."/>
            <person name="de Brujin I."/>
            <person name="Lundin D."/>
            <person name="Andersson A."/>
            <person name="Bertilsson S."/>
            <person name="Dopson M."/>
        </authorList>
    </citation>
    <scope>NUCLEOTIDE SEQUENCE</scope>
    <source>
        <strain evidence="2">MM415A01507</strain>
        <strain evidence="1">MM415B00814</strain>
    </source>
</reference>
<evidence type="ECO:0000313" key="1">
    <source>
        <dbReference type="EMBL" id="QJA62213.1"/>
    </source>
</evidence>
<sequence>MKKNKVEIDEAMIVEETPEPEETDPIVKVPLKDIEALYAEFGNGNRVAVRAIIDQIWAMAEEQRHNA</sequence>